<reference evidence="19 20" key="1">
    <citation type="submission" date="2011-02" db="EMBL/GenBank/DDBJ databases">
        <title>The Genome Sequence of Sphaeroforma arctica JP610.</title>
        <authorList>
            <consortium name="The Broad Institute Genome Sequencing Platform"/>
            <person name="Russ C."/>
            <person name="Cuomo C."/>
            <person name="Young S.K."/>
            <person name="Zeng Q."/>
            <person name="Gargeya S."/>
            <person name="Alvarado L."/>
            <person name="Berlin A."/>
            <person name="Chapman S.B."/>
            <person name="Chen Z."/>
            <person name="Freedman E."/>
            <person name="Gellesch M."/>
            <person name="Goldberg J."/>
            <person name="Griggs A."/>
            <person name="Gujja S."/>
            <person name="Heilman E."/>
            <person name="Heiman D."/>
            <person name="Howarth C."/>
            <person name="Mehta T."/>
            <person name="Neiman D."/>
            <person name="Pearson M."/>
            <person name="Roberts A."/>
            <person name="Saif S."/>
            <person name="Shea T."/>
            <person name="Shenoy N."/>
            <person name="Sisk P."/>
            <person name="Stolte C."/>
            <person name="Sykes S."/>
            <person name="White J."/>
            <person name="Yandava C."/>
            <person name="Burger G."/>
            <person name="Gray M.W."/>
            <person name="Holland P.W.H."/>
            <person name="King N."/>
            <person name="Lang F.B.F."/>
            <person name="Roger A.J."/>
            <person name="Ruiz-Trillo I."/>
            <person name="Haas B."/>
            <person name="Nusbaum C."/>
            <person name="Birren B."/>
        </authorList>
    </citation>
    <scope>NUCLEOTIDE SEQUENCE [LARGE SCALE GENOMIC DNA]</scope>
    <source>
        <strain evidence="19 20">JP610</strain>
    </source>
</reference>
<keyword evidence="8" id="KW-0444">Lipid biosynthesis</keyword>
<comment type="subcellular location">
    <subcellularLocation>
        <location evidence="2">Mitochondrion inner membrane</location>
        <topology evidence="2">Peripheral membrane protein</topology>
        <orientation evidence="2">Matrix side</orientation>
    </subcellularLocation>
</comment>
<comment type="pathway">
    <text evidence="3">Phospholipid metabolism; CDP-diacylglycerol biosynthesis; CDP-diacylglycerol from sn-glycerol 3-phosphate: step 3/3.</text>
</comment>
<dbReference type="GO" id="GO:0005743">
    <property type="term" value="C:mitochondrial inner membrane"/>
    <property type="evidence" value="ECO:0007669"/>
    <property type="project" value="UniProtKB-SubCell"/>
</dbReference>
<evidence type="ECO:0000256" key="10">
    <source>
        <dbReference type="ARBA" id="ARBA00022695"/>
    </source>
</evidence>
<evidence type="ECO:0000256" key="12">
    <source>
        <dbReference type="ARBA" id="ARBA00022842"/>
    </source>
</evidence>
<dbReference type="UniPathway" id="UPA00557">
    <property type="reaction ID" value="UER00614"/>
</dbReference>
<dbReference type="GO" id="GO:0016024">
    <property type="term" value="P:CDP-diacylglycerol biosynthetic process"/>
    <property type="evidence" value="ECO:0007669"/>
    <property type="project" value="UniProtKB-UniPathway"/>
</dbReference>
<dbReference type="GeneID" id="25905808"/>
<keyword evidence="10" id="KW-0548">Nucleotidyltransferase</keyword>
<dbReference type="PIRSF" id="PIRSF028840">
    <property type="entry name" value="Mmp37"/>
    <property type="match status" value="1"/>
</dbReference>
<evidence type="ECO:0000256" key="13">
    <source>
        <dbReference type="ARBA" id="ARBA00023098"/>
    </source>
</evidence>
<keyword evidence="16" id="KW-0594">Phospholipid biosynthesis</keyword>
<evidence type="ECO:0000256" key="7">
    <source>
        <dbReference type="ARBA" id="ARBA00018337"/>
    </source>
</evidence>
<evidence type="ECO:0000256" key="3">
    <source>
        <dbReference type="ARBA" id="ARBA00005119"/>
    </source>
</evidence>
<gene>
    <name evidence="19" type="ORF">SARC_05304</name>
</gene>
<evidence type="ECO:0000256" key="5">
    <source>
        <dbReference type="ARBA" id="ARBA00005458"/>
    </source>
</evidence>
<dbReference type="EC" id="2.7.7.41" evidence="6"/>
<keyword evidence="12" id="KW-0460">Magnesium</keyword>
<name>A0A0L0G2I5_9EUKA</name>
<dbReference type="PANTHER" id="PTHR13619">
    <property type="entry name" value="PHOSPHATIDATE CYTIDYLYLTRANSFERASE, MITOCHONDRIAL"/>
    <property type="match status" value="1"/>
</dbReference>
<keyword evidence="11" id="KW-0999">Mitochondrion inner membrane</keyword>
<organism evidence="19 20">
    <name type="scientific">Sphaeroforma arctica JP610</name>
    <dbReference type="NCBI Taxonomy" id="667725"/>
    <lineage>
        <taxon>Eukaryota</taxon>
        <taxon>Ichthyosporea</taxon>
        <taxon>Ichthyophonida</taxon>
        <taxon>Sphaeroforma</taxon>
    </lineage>
</organism>
<keyword evidence="14" id="KW-0496">Mitochondrion</keyword>
<sequence>MQYSGIGRRVLSYTSNVYNACKCTLRKSSDQAAFSKKVMNRFPENIVFAFAYGSGISPQEGSDIKDNMIDLVFAVEDSRRWHSENLKRNPTDYSAMRFLGPAAITHLQTKVGASVYYNTLVPFEDRLIKYGVIEADDLAKDLTEWNTLYLSGRLHKPITMLKEPNADLRSLYSQNLLSAAEMALLLLPEKFRESDFFETIAAFSYTGDFRMTYGEHPRKIQNIVKGNLNGFRTMYAPSIEDLVERCVLSTASDGTMSQSKDIEVLQRLCDGLPSNLQRVTVSGSRDRVYTPLEIQKGMARIVKWSSLIQSAKGLPTAGFFKSAEYLGAKLRKYYKADQKKS</sequence>
<keyword evidence="13" id="KW-0443">Lipid metabolism</keyword>
<keyword evidence="9" id="KW-0808">Transferase</keyword>
<evidence type="ECO:0000256" key="1">
    <source>
        <dbReference type="ARBA" id="ARBA00001946"/>
    </source>
</evidence>
<evidence type="ECO:0000256" key="8">
    <source>
        <dbReference type="ARBA" id="ARBA00022516"/>
    </source>
</evidence>
<evidence type="ECO:0000256" key="18">
    <source>
        <dbReference type="ARBA" id="ARBA00029893"/>
    </source>
</evidence>
<comment type="similarity">
    <text evidence="5">Belongs to the TAM41 family.</text>
</comment>
<dbReference type="STRING" id="667725.A0A0L0G2I5"/>
<evidence type="ECO:0000256" key="14">
    <source>
        <dbReference type="ARBA" id="ARBA00023128"/>
    </source>
</evidence>
<proteinExistence type="inferred from homology"/>
<keyword evidence="17" id="KW-1208">Phospholipid metabolism</keyword>
<comment type="pathway">
    <text evidence="4">Lipid metabolism.</text>
</comment>
<dbReference type="GO" id="GO:0032049">
    <property type="term" value="P:cardiolipin biosynthetic process"/>
    <property type="evidence" value="ECO:0007669"/>
    <property type="project" value="InterPro"/>
</dbReference>
<dbReference type="AlphaFoldDB" id="A0A0L0G2I5"/>
<protein>
    <recommendedName>
        <fullName evidence="7">Phosphatidate cytidylyltransferase, mitochondrial</fullName>
        <ecNumber evidence="6">2.7.7.41</ecNumber>
    </recommendedName>
    <alternativeName>
        <fullName evidence="18">CDP-diacylglycerol synthase</fullName>
    </alternativeName>
</protein>
<evidence type="ECO:0000313" key="20">
    <source>
        <dbReference type="Proteomes" id="UP000054560"/>
    </source>
</evidence>
<evidence type="ECO:0000256" key="15">
    <source>
        <dbReference type="ARBA" id="ARBA00023136"/>
    </source>
</evidence>
<evidence type="ECO:0000256" key="6">
    <source>
        <dbReference type="ARBA" id="ARBA00012487"/>
    </source>
</evidence>
<evidence type="ECO:0000256" key="2">
    <source>
        <dbReference type="ARBA" id="ARBA00004443"/>
    </source>
</evidence>
<evidence type="ECO:0000256" key="4">
    <source>
        <dbReference type="ARBA" id="ARBA00005189"/>
    </source>
</evidence>
<dbReference type="Pfam" id="PF09139">
    <property type="entry name" value="Tam41_Mmp37"/>
    <property type="match status" value="1"/>
</dbReference>
<comment type="cofactor">
    <cofactor evidence="1">
        <name>Mg(2+)</name>
        <dbReference type="ChEBI" id="CHEBI:18420"/>
    </cofactor>
</comment>
<evidence type="ECO:0000256" key="11">
    <source>
        <dbReference type="ARBA" id="ARBA00022792"/>
    </source>
</evidence>
<evidence type="ECO:0000256" key="16">
    <source>
        <dbReference type="ARBA" id="ARBA00023209"/>
    </source>
</evidence>
<dbReference type="OrthoDB" id="341477at2759"/>
<keyword evidence="20" id="KW-1185">Reference proteome</keyword>
<dbReference type="InterPro" id="IPR015222">
    <property type="entry name" value="Tam41"/>
</dbReference>
<dbReference type="RefSeq" id="XP_014156310.1">
    <property type="nucleotide sequence ID" value="XM_014300835.1"/>
</dbReference>
<accession>A0A0L0G2I5</accession>
<dbReference type="GO" id="GO:0004605">
    <property type="term" value="F:phosphatidate cytidylyltransferase activity"/>
    <property type="evidence" value="ECO:0007669"/>
    <property type="project" value="UniProtKB-EC"/>
</dbReference>
<evidence type="ECO:0000256" key="17">
    <source>
        <dbReference type="ARBA" id="ARBA00023264"/>
    </source>
</evidence>
<evidence type="ECO:0000313" key="19">
    <source>
        <dbReference type="EMBL" id="KNC82408.1"/>
    </source>
</evidence>
<dbReference type="eggNOG" id="KOG2986">
    <property type="taxonomic scope" value="Eukaryota"/>
</dbReference>
<keyword evidence="15" id="KW-0472">Membrane</keyword>
<dbReference type="Proteomes" id="UP000054560">
    <property type="component" value="Unassembled WGS sequence"/>
</dbReference>
<dbReference type="EMBL" id="KQ241930">
    <property type="protein sequence ID" value="KNC82408.1"/>
    <property type="molecule type" value="Genomic_DNA"/>
</dbReference>
<dbReference type="PANTHER" id="PTHR13619:SF0">
    <property type="entry name" value="PHOSPHATIDATE CYTIDYLYLTRANSFERASE, MITOCHONDRIAL"/>
    <property type="match status" value="1"/>
</dbReference>
<evidence type="ECO:0000256" key="9">
    <source>
        <dbReference type="ARBA" id="ARBA00022679"/>
    </source>
</evidence>